<gene>
    <name evidence="1" type="ORF">OVA965_LOCUS26527</name>
    <name evidence="2" type="ORF">TMI583_LOCUS27268</name>
</gene>
<name>A0A8S2EVZ9_9BILA</name>
<dbReference type="EMBL" id="CAJOBA010038602">
    <property type="protein sequence ID" value="CAF4063591.1"/>
    <property type="molecule type" value="Genomic_DNA"/>
</dbReference>
<protein>
    <submittedName>
        <fullName evidence="1">Uncharacterized protein</fullName>
    </submittedName>
</protein>
<accession>A0A8S2EVZ9</accession>
<evidence type="ECO:0000313" key="2">
    <source>
        <dbReference type="EMBL" id="CAF4063591.1"/>
    </source>
</evidence>
<dbReference type="EMBL" id="CAJNOK010017049">
    <property type="protein sequence ID" value="CAF1256664.1"/>
    <property type="molecule type" value="Genomic_DNA"/>
</dbReference>
<organism evidence="1 3">
    <name type="scientific">Didymodactylos carnosus</name>
    <dbReference type="NCBI Taxonomy" id="1234261"/>
    <lineage>
        <taxon>Eukaryota</taxon>
        <taxon>Metazoa</taxon>
        <taxon>Spiralia</taxon>
        <taxon>Gnathifera</taxon>
        <taxon>Rotifera</taxon>
        <taxon>Eurotatoria</taxon>
        <taxon>Bdelloidea</taxon>
        <taxon>Philodinida</taxon>
        <taxon>Philodinidae</taxon>
        <taxon>Didymodactylos</taxon>
    </lineage>
</organism>
<dbReference type="Proteomes" id="UP000677228">
    <property type="component" value="Unassembled WGS sequence"/>
</dbReference>
<sequence>GYHDPNCRKRQYLYEPPVVLRDPKLFASKSKEAEVTRKNIHGHLGRSILELILDVPLPHSILIDYQHVTLLRHFRDVVKQISTDFLTPAIRKQLDYQLRTQPFPHFFNRRMRGIEDFSYIKATKLRNLLLYGFLPNFYSVLQVDQAAHIVLFICGIRSIHNLAIFGDRTSAVADVLLTTYYRDHSKFLNHLENFVLHLHAHYADKI</sequence>
<reference evidence="1" key="1">
    <citation type="submission" date="2021-02" db="EMBL/GenBank/DDBJ databases">
        <authorList>
            <person name="Nowell W R."/>
        </authorList>
    </citation>
    <scope>NUCLEOTIDE SEQUENCE</scope>
</reference>
<proteinExistence type="predicted"/>
<dbReference type="AlphaFoldDB" id="A0A8S2EVZ9"/>
<dbReference type="Proteomes" id="UP000682733">
    <property type="component" value="Unassembled WGS sequence"/>
</dbReference>
<comment type="caution">
    <text evidence="1">The sequence shown here is derived from an EMBL/GenBank/DDBJ whole genome shotgun (WGS) entry which is preliminary data.</text>
</comment>
<evidence type="ECO:0000313" key="1">
    <source>
        <dbReference type="EMBL" id="CAF1256664.1"/>
    </source>
</evidence>
<feature type="non-terminal residue" evidence="1">
    <location>
        <position position="1"/>
    </location>
</feature>
<evidence type="ECO:0000313" key="3">
    <source>
        <dbReference type="Proteomes" id="UP000677228"/>
    </source>
</evidence>